<dbReference type="CDD" id="cd03454">
    <property type="entry name" value="YdeM"/>
    <property type="match status" value="1"/>
</dbReference>
<dbReference type="Gene3D" id="3.10.129.10">
    <property type="entry name" value="Hotdog Thioesterase"/>
    <property type="match status" value="1"/>
</dbReference>
<organism evidence="2 3">
    <name type="scientific">Allorhizobium borbori</name>
    <dbReference type="NCBI Taxonomy" id="485907"/>
    <lineage>
        <taxon>Bacteria</taxon>
        <taxon>Pseudomonadati</taxon>
        <taxon>Pseudomonadota</taxon>
        <taxon>Alphaproteobacteria</taxon>
        <taxon>Hyphomicrobiales</taxon>
        <taxon>Rhizobiaceae</taxon>
        <taxon>Rhizobium/Agrobacterium group</taxon>
        <taxon>Allorhizobium</taxon>
    </lineage>
</organism>
<proteinExistence type="predicted"/>
<accession>A0A7W6P2D9</accession>
<evidence type="ECO:0000313" key="3">
    <source>
        <dbReference type="Proteomes" id="UP000584824"/>
    </source>
</evidence>
<dbReference type="InterPro" id="IPR029069">
    <property type="entry name" value="HotDog_dom_sf"/>
</dbReference>
<dbReference type="Pfam" id="PF01575">
    <property type="entry name" value="MaoC_dehydratas"/>
    <property type="match status" value="1"/>
</dbReference>
<dbReference type="RefSeq" id="WP_183793814.1">
    <property type="nucleotide sequence ID" value="NZ_JACIDU010000014.1"/>
</dbReference>
<protein>
    <submittedName>
        <fullName evidence="2">Acyl dehydratase</fullName>
    </submittedName>
</protein>
<comment type="caution">
    <text evidence="2">The sequence shown here is derived from an EMBL/GenBank/DDBJ whole genome shotgun (WGS) entry which is preliminary data.</text>
</comment>
<sequence>MEDFVLSFEDFTVGRRFPLGPMAMPREAVIAFAEEFDAQPMHLDEEAGKASLLGGLAASGWHTNAAVMRMMFESYIGHSTSQGSPGIDHLAWKRPVMAGDTLSGHSIVQESRPLKSRPGLGIVRFRNEIENQSGELVCLSEFSVIFRMRDESRGAA</sequence>
<reference evidence="2 3" key="1">
    <citation type="submission" date="2020-08" db="EMBL/GenBank/DDBJ databases">
        <title>Genomic Encyclopedia of Type Strains, Phase IV (KMG-IV): sequencing the most valuable type-strain genomes for metagenomic binning, comparative biology and taxonomic classification.</title>
        <authorList>
            <person name="Goeker M."/>
        </authorList>
    </citation>
    <scope>NUCLEOTIDE SEQUENCE [LARGE SCALE GENOMIC DNA]</scope>
    <source>
        <strain evidence="2 3">DSM 26385</strain>
    </source>
</reference>
<dbReference type="InterPro" id="IPR052342">
    <property type="entry name" value="MCH/BMMD"/>
</dbReference>
<dbReference type="SUPFAM" id="SSF54637">
    <property type="entry name" value="Thioesterase/thiol ester dehydrase-isomerase"/>
    <property type="match status" value="1"/>
</dbReference>
<dbReference type="PANTHER" id="PTHR43664:SF1">
    <property type="entry name" value="BETA-METHYLMALYL-COA DEHYDRATASE"/>
    <property type="match status" value="1"/>
</dbReference>
<dbReference type="Proteomes" id="UP000584824">
    <property type="component" value="Unassembled WGS sequence"/>
</dbReference>
<name>A0A7W6P2D9_9HYPH</name>
<dbReference type="EMBL" id="JACIDU010000014">
    <property type="protein sequence ID" value="MBB4104737.1"/>
    <property type="molecule type" value="Genomic_DNA"/>
</dbReference>
<dbReference type="AlphaFoldDB" id="A0A7W6P2D9"/>
<keyword evidence="3" id="KW-1185">Reference proteome</keyword>
<dbReference type="InterPro" id="IPR002539">
    <property type="entry name" value="MaoC-like_dom"/>
</dbReference>
<feature type="domain" description="MaoC-like" evidence="1">
    <location>
        <begin position="24"/>
        <end position="115"/>
    </location>
</feature>
<evidence type="ECO:0000313" key="2">
    <source>
        <dbReference type="EMBL" id="MBB4104737.1"/>
    </source>
</evidence>
<evidence type="ECO:0000259" key="1">
    <source>
        <dbReference type="Pfam" id="PF01575"/>
    </source>
</evidence>
<gene>
    <name evidence="2" type="ORF">GGQ66_003316</name>
</gene>
<dbReference type="PANTHER" id="PTHR43664">
    <property type="entry name" value="MONOAMINE OXIDASE-RELATED"/>
    <property type="match status" value="1"/>
</dbReference>